<organism evidence="5">
    <name type="scientific">Cladonia uncialis</name>
    <name type="common">Cup lichen</name>
    <dbReference type="NCBI Taxonomy" id="174080"/>
    <lineage>
        <taxon>Eukaryota</taxon>
        <taxon>Fungi</taxon>
        <taxon>Dikarya</taxon>
        <taxon>Ascomycota</taxon>
        <taxon>Pezizomycotina</taxon>
        <taxon>Lecanoromycetes</taxon>
        <taxon>OSLEUM clade</taxon>
        <taxon>Lecanoromycetidae</taxon>
        <taxon>Lecanorales</taxon>
        <taxon>Lecanorineae</taxon>
        <taxon>Cladoniaceae</taxon>
        <taxon>Cladonia</taxon>
    </lineage>
</organism>
<dbReference type="SMART" id="SM00822">
    <property type="entry name" value="PKS_KR"/>
    <property type="match status" value="1"/>
</dbReference>
<name>A0A192WMR0_CLAUC</name>
<dbReference type="Pfam" id="PF14765">
    <property type="entry name" value="PS-DH"/>
    <property type="match status" value="1"/>
</dbReference>
<evidence type="ECO:0000256" key="1">
    <source>
        <dbReference type="ARBA" id="ARBA00022679"/>
    </source>
</evidence>
<sequence>MVGESMLQLSNGNLESYAVKDFLITSALLLKPDEKIKIHTKLRPVMVAGETSQWYEFQIRSYDGYHWIEQCIGKVSPHSAPSLNDSNIPPPEELLPRHVSRAYWYDVLESSGLKYGPAFQGLDEISTALTDHKAVATVSSFIDPGKYILHPVTIDQCLQIVLVAACRGQGRSLPKLSTVTAIEHLVVFSGGQARLKIGGMAVKSRLGGVMGDVSAVSGDCRPILSIKRCETSSVLSDRPKPENQLFSFIKWDTDATYCNFNQAIAPRHSQRDPSICLGVLKLLGHKNPKLRILELGTGAHEPTHLVLNALKSVYGERLYLTYTYAATSLDAAFRTKATFKGIRHFNVMFLDVEQPLRSQIFQAGGYDLIIATDFISSARLNLESYTDSLKHLIHPLGHLVLLDTLPGSSASRDKECISQMHIMLLKSGFVFSPGDDCSLEGPKIIAELRKPLKHPKQVTLVVPDNHHPLAKAVESSLQDRGVSCDRLTVEDRMPQGQDMILLEDFGEPYLYHITEAKFRGFANRLSSFKGSILWVIPSAQISCINPDPSMSLGMARTLRAELRKDITVVEIDDDAATFLRSSQSLAKIYQNLSHRAKAGTVDPDYEYAIVNGDIKIPRIQWTTGTEELSECAGHATTDESGWQSAQAPNGGPSALIRFRSDACYLLVGGLGGLGRVISTWMVENGARSILFLSRSAKEDPKTTPFFDELRALGCEVLTFAGSVTNLSDVKAALMQATKPVAGVMQMSAVMRDNWMSHMTFTEWDECVRPKVQGTWNLHQATSSASLDFFLLFSSICGMSGQWGQANYNSANTFLDAFVNYRHGQGLPASVIDIGFMGCVGMAVENRALLEKLTAGGYHFLGEKDLIDALIIAIAHSRPVKDLTMNKSQLGLGLRSTRPITDPSTRVVWKKDARMVLSHQFDSLGIITDDEARDYLHLAFQTGKNST</sequence>
<feature type="region of interest" description="N-terminal hotdog fold" evidence="3">
    <location>
        <begin position="1"/>
        <end position="82"/>
    </location>
</feature>
<dbReference type="PANTHER" id="PTHR43775:SF49">
    <property type="entry name" value="SYNTHASE, PUTATIVE (JCVI)-RELATED"/>
    <property type="match status" value="1"/>
</dbReference>
<dbReference type="InterPro" id="IPR036291">
    <property type="entry name" value="NAD(P)-bd_dom_sf"/>
</dbReference>
<dbReference type="Gene3D" id="3.40.50.150">
    <property type="entry name" value="Vaccinia Virus protein VP39"/>
    <property type="match status" value="1"/>
</dbReference>
<dbReference type="GO" id="GO:0006633">
    <property type="term" value="P:fatty acid biosynthetic process"/>
    <property type="evidence" value="ECO:0007669"/>
    <property type="project" value="TreeGrafter"/>
</dbReference>
<evidence type="ECO:0000256" key="3">
    <source>
        <dbReference type="PROSITE-ProRule" id="PRU01363"/>
    </source>
</evidence>
<reference evidence="5" key="1">
    <citation type="journal article" date="2016" name="J. Nat. Prod.">
        <title>Identification of 6-Hydroxymellein Synthase and Accessory Genes in the Lichen Cladonia uncialis.</title>
        <authorList>
            <person name="Abdel-Hameed M."/>
            <person name="Bertrand R.L."/>
            <person name="Piercey-Normore M.D."/>
            <person name="Sorensen J.L."/>
        </authorList>
    </citation>
    <scope>NUCLEOTIDE SEQUENCE</scope>
</reference>
<dbReference type="InterPro" id="IPR029063">
    <property type="entry name" value="SAM-dependent_MTases_sf"/>
</dbReference>
<dbReference type="Pfam" id="PF23114">
    <property type="entry name" value="NAD-bd_HRPKS_sdrA"/>
    <property type="match status" value="1"/>
</dbReference>
<dbReference type="PROSITE" id="PS52019">
    <property type="entry name" value="PKS_MFAS_DH"/>
    <property type="match status" value="1"/>
</dbReference>
<keyword evidence="2" id="KW-0511">Multifunctional enzyme</keyword>
<dbReference type="InterPro" id="IPR057326">
    <property type="entry name" value="KR_dom"/>
</dbReference>
<dbReference type="GO" id="GO:0044550">
    <property type="term" value="P:secondary metabolite biosynthetic process"/>
    <property type="evidence" value="ECO:0007669"/>
    <property type="project" value="TreeGrafter"/>
</dbReference>
<comment type="caution">
    <text evidence="3">Lacks conserved residue(s) required for the propagation of feature annotation.</text>
</comment>
<feature type="domain" description="PKS/mFAS DH" evidence="4">
    <location>
        <begin position="1"/>
        <end position="240"/>
    </location>
</feature>
<dbReference type="InterPro" id="IPR049551">
    <property type="entry name" value="PKS_DH_C"/>
</dbReference>
<accession>A0A192WMR0</accession>
<dbReference type="InterPro" id="IPR050091">
    <property type="entry name" value="PKS_NRPS_Biosynth_Enz"/>
</dbReference>
<dbReference type="InterPro" id="IPR056501">
    <property type="entry name" value="NAD-bd_HRPKS_sdrA"/>
</dbReference>
<dbReference type="SUPFAM" id="SSF53335">
    <property type="entry name" value="S-adenosyl-L-methionine-dependent methyltransferases"/>
    <property type="match status" value="1"/>
</dbReference>
<dbReference type="InterPro" id="IPR042104">
    <property type="entry name" value="PKS_dehydratase_sf"/>
</dbReference>
<dbReference type="Gene3D" id="3.40.50.720">
    <property type="entry name" value="NAD(P)-binding Rossmann-like Domain"/>
    <property type="match status" value="1"/>
</dbReference>
<proteinExistence type="predicted"/>
<dbReference type="InterPro" id="IPR013968">
    <property type="entry name" value="PKS_KR"/>
</dbReference>
<feature type="region of interest" description="C-terminal hotdog fold" evidence="3">
    <location>
        <begin position="95"/>
        <end position="240"/>
    </location>
</feature>
<dbReference type="AlphaFoldDB" id="A0A192WMR0"/>
<dbReference type="SUPFAM" id="SSF51735">
    <property type="entry name" value="NAD(P)-binding Rossmann-fold domains"/>
    <property type="match status" value="1"/>
</dbReference>
<evidence type="ECO:0000259" key="4">
    <source>
        <dbReference type="PROSITE" id="PS52019"/>
    </source>
</evidence>
<protein>
    <submittedName>
        <fullName evidence="5">KR-DH-domain-containing protein</fullName>
    </submittedName>
</protein>
<dbReference type="EMBL" id="KU740325">
    <property type="protein sequence ID" value="ANM27729.1"/>
    <property type="molecule type" value="Genomic_DNA"/>
</dbReference>
<dbReference type="Gene3D" id="3.10.129.110">
    <property type="entry name" value="Polyketide synthase dehydratase"/>
    <property type="match status" value="1"/>
</dbReference>
<dbReference type="Pfam" id="PF08659">
    <property type="entry name" value="KR"/>
    <property type="match status" value="1"/>
</dbReference>
<dbReference type="InterPro" id="IPR049900">
    <property type="entry name" value="PKS_mFAS_DH"/>
</dbReference>
<keyword evidence="1" id="KW-0808">Transferase</keyword>
<evidence type="ECO:0000313" key="5">
    <source>
        <dbReference type="EMBL" id="ANM27729.1"/>
    </source>
</evidence>
<dbReference type="PANTHER" id="PTHR43775">
    <property type="entry name" value="FATTY ACID SYNTHASE"/>
    <property type="match status" value="1"/>
</dbReference>
<dbReference type="GO" id="GO:0004312">
    <property type="term" value="F:fatty acid synthase activity"/>
    <property type="evidence" value="ECO:0007669"/>
    <property type="project" value="TreeGrafter"/>
</dbReference>
<evidence type="ECO:0000256" key="2">
    <source>
        <dbReference type="ARBA" id="ARBA00023268"/>
    </source>
</evidence>